<dbReference type="SUPFAM" id="SSF53850">
    <property type="entry name" value="Periplasmic binding protein-like II"/>
    <property type="match status" value="1"/>
</dbReference>
<keyword evidence="6 10" id="KW-0584">Phenylalanine biosynthesis</keyword>
<dbReference type="CDD" id="cd04905">
    <property type="entry name" value="ACT_CM-PDT"/>
    <property type="match status" value="1"/>
</dbReference>
<evidence type="ECO:0000256" key="4">
    <source>
        <dbReference type="ARBA" id="ARBA00022605"/>
    </source>
</evidence>
<dbReference type="Proteomes" id="UP000010478">
    <property type="component" value="Chromosome"/>
</dbReference>
<dbReference type="SUPFAM" id="SSF55021">
    <property type="entry name" value="ACT-like"/>
    <property type="match status" value="1"/>
</dbReference>
<dbReference type="GO" id="GO:0005737">
    <property type="term" value="C:cytoplasm"/>
    <property type="evidence" value="ECO:0007669"/>
    <property type="project" value="TreeGrafter"/>
</dbReference>
<dbReference type="RefSeq" id="WP_015174042.1">
    <property type="nucleotide sequence ID" value="NC_019729.1"/>
</dbReference>
<dbReference type="CDD" id="cd13630">
    <property type="entry name" value="PBP2_PDT_1"/>
    <property type="match status" value="1"/>
</dbReference>
<feature type="site" description="Essential for prephenate dehydratase activity" evidence="9">
    <location>
        <position position="186"/>
    </location>
</feature>
<name>K9V9E9_9CYAN</name>
<sequence>MKISLAQPSKRIAHLGPVGTNAETAALAYVNWLSLETNLECTLCPYSTISQALEASAVGQVDYSVVPVENSIEGSVTVTLDTLWRLDQLRIQHALVLPISHALVSKAKNFNEIHKVYSHPQALAQCQVWLGQFIPSAQLIPANSTTEALQYLEDRNVAAISSPRAAELYHLPVLAQPINDYPDNYTRFWVLSRSFGEIANVEPGERSSLKSITQSASKLILDASPSNCTHTSLAFSVPANRPGALVKPLQVFASRGINLSRIESRPTKRSLGEYIFFMDVEANACEAFVRSALEELKNHTETLKIFGCYSLLSVV</sequence>
<dbReference type="GO" id="GO:0004664">
    <property type="term" value="F:prephenate dehydratase activity"/>
    <property type="evidence" value="ECO:0007669"/>
    <property type="project" value="UniProtKB-UniRule"/>
</dbReference>
<protein>
    <recommendedName>
        <fullName evidence="3 10">Prephenate dehydratase</fullName>
        <shortName evidence="10">PDT</shortName>
        <ecNumber evidence="2 10">4.2.1.51</ecNumber>
    </recommendedName>
</protein>
<dbReference type="InterPro" id="IPR002912">
    <property type="entry name" value="ACT_dom"/>
</dbReference>
<evidence type="ECO:0000256" key="2">
    <source>
        <dbReference type="ARBA" id="ARBA00013147"/>
    </source>
</evidence>
<dbReference type="STRING" id="179408.Osc7112_0059"/>
<dbReference type="NCBIfam" id="NF008865">
    <property type="entry name" value="PRK11898.1"/>
    <property type="match status" value="1"/>
</dbReference>
<keyword evidence="4 10" id="KW-0028">Amino-acid biosynthesis</keyword>
<evidence type="ECO:0000313" key="13">
    <source>
        <dbReference type="EMBL" id="AFZ04703.1"/>
    </source>
</evidence>
<evidence type="ECO:0000256" key="5">
    <source>
        <dbReference type="ARBA" id="ARBA00023141"/>
    </source>
</evidence>
<dbReference type="PROSITE" id="PS51171">
    <property type="entry name" value="PREPHENATE_DEHYDR_3"/>
    <property type="match status" value="1"/>
</dbReference>
<dbReference type="PIRSF" id="PIRSF001500">
    <property type="entry name" value="Chor_mut_pdt_Ppr"/>
    <property type="match status" value="1"/>
</dbReference>
<evidence type="ECO:0000256" key="3">
    <source>
        <dbReference type="ARBA" id="ARBA00021872"/>
    </source>
</evidence>
<dbReference type="AlphaFoldDB" id="K9V9E9"/>
<dbReference type="eggNOG" id="COG0077">
    <property type="taxonomic scope" value="Bacteria"/>
</dbReference>
<dbReference type="PROSITE" id="PS00858">
    <property type="entry name" value="PREPHENATE_DEHYDR_2"/>
    <property type="match status" value="1"/>
</dbReference>
<dbReference type="Pfam" id="PF00800">
    <property type="entry name" value="PDT"/>
    <property type="match status" value="1"/>
</dbReference>
<feature type="domain" description="ACT" evidence="12">
    <location>
        <begin position="233"/>
        <end position="310"/>
    </location>
</feature>
<evidence type="ECO:0000256" key="6">
    <source>
        <dbReference type="ARBA" id="ARBA00023222"/>
    </source>
</evidence>
<dbReference type="GO" id="GO:0009094">
    <property type="term" value="P:L-phenylalanine biosynthetic process"/>
    <property type="evidence" value="ECO:0007669"/>
    <property type="project" value="UniProtKB-UniPathway"/>
</dbReference>
<dbReference type="InterPro" id="IPR018528">
    <property type="entry name" value="Preph_deHydtase_CS"/>
</dbReference>
<dbReference type="OrthoDB" id="9802281at2"/>
<dbReference type="HOGENOM" id="CLU_035008_0_2_3"/>
<comment type="pathway">
    <text evidence="1 10">Amino-acid biosynthesis; L-phenylalanine biosynthesis; phenylpyruvate from prephenate: step 1/1.</text>
</comment>
<dbReference type="EC" id="4.2.1.51" evidence="2 10"/>
<evidence type="ECO:0000259" key="11">
    <source>
        <dbReference type="PROSITE" id="PS51171"/>
    </source>
</evidence>
<dbReference type="KEGG" id="oni:Osc7112_0059"/>
<feature type="domain" description="Prephenate dehydratase" evidence="11">
    <location>
        <begin position="11"/>
        <end position="193"/>
    </location>
</feature>
<organism evidence="13 14">
    <name type="scientific">Phormidium nigroviride PCC 7112</name>
    <dbReference type="NCBI Taxonomy" id="179408"/>
    <lineage>
        <taxon>Bacteria</taxon>
        <taxon>Bacillati</taxon>
        <taxon>Cyanobacteriota</taxon>
        <taxon>Cyanophyceae</taxon>
        <taxon>Oscillatoriophycideae</taxon>
        <taxon>Oscillatoriales</taxon>
        <taxon>Oscillatoriaceae</taxon>
        <taxon>Phormidium</taxon>
    </lineage>
</organism>
<dbReference type="Pfam" id="PF01842">
    <property type="entry name" value="ACT"/>
    <property type="match status" value="1"/>
</dbReference>
<keyword evidence="5 10" id="KW-0057">Aromatic amino acid biosynthesis</keyword>
<dbReference type="InterPro" id="IPR045865">
    <property type="entry name" value="ACT-like_dom_sf"/>
</dbReference>
<evidence type="ECO:0000256" key="10">
    <source>
        <dbReference type="RuleBase" id="RU361254"/>
    </source>
</evidence>
<keyword evidence="7 10" id="KW-0456">Lyase</keyword>
<dbReference type="InterPro" id="IPR008242">
    <property type="entry name" value="Chor_mutase/pphenate_deHydtase"/>
</dbReference>
<dbReference type="PROSITE" id="PS51671">
    <property type="entry name" value="ACT"/>
    <property type="match status" value="1"/>
</dbReference>
<dbReference type="PROSITE" id="PS00857">
    <property type="entry name" value="PREPHENATE_DEHYDR_1"/>
    <property type="match status" value="1"/>
</dbReference>
<evidence type="ECO:0000259" key="12">
    <source>
        <dbReference type="PROSITE" id="PS51671"/>
    </source>
</evidence>
<dbReference type="InterPro" id="IPR001086">
    <property type="entry name" value="Preph_deHydtase"/>
</dbReference>
<proteinExistence type="predicted"/>
<evidence type="ECO:0000313" key="14">
    <source>
        <dbReference type="Proteomes" id="UP000010478"/>
    </source>
</evidence>
<keyword evidence="14" id="KW-1185">Reference proteome</keyword>
<evidence type="ECO:0000256" key="9">
    <source>
        <dbReference type="PIRSR" id="PIRSR001500-2"/>
    </source>
</evidence>
<dbReference type="Gene3D" id="3.40.190.10">
    <property type="entry name" value="Periplasmic binding protein-like II"/>
    <property type="match status" value="2"/>
</dbReference>
<dbReference type="EMBL" id="CP003614">
    <property type="protein sequence ID" value="AFZ04703.1"/>
    <property type="molecule type" value="Genomic_DNA"/>
</dbReference>
<dbReference type="PATRIC" id="fig|179408.3.peg.74"/>
<evidence type="ECO:0000256" key="8">
    <source>
        <dbReference type="ARBA" id="ARBA00047848"/>
    </source>
</evidence>
<dbReference type="PANTHER" id="PTHR21022:SF19">
    <property type="entry name" value="PREPHENATE DEHYDRATASE-RELATED"/>
    <property type="match status" value="1"/>
</dbReference>
<dbReference type="UniPathway" id="UPA00121">
    <property type="reaction ID" value="UER00345"/>
</dbReference>
<accession>K9V9E9</accession>
<dbReference type="PANTHER" id="PTHR21022">
    <property type="entry name" value="PREPHENATE DEHYDRATASE P PROTEIN"/>
    <property type="match status" value="1"/>
</dbReference>
<evidence type="ECO:0000256" key="1">
    <source>
        <dbReference type="ARBA" id="ARBA00004741"/>
    </source>
</evidence>
<dbReference type="Gene3D" id="3.30.70.260">
    <property type="match status" value="1"/>
</dbReference>
<reference evidence="13 14" key="1">
    <citation type="submission" date="2012-05" db="EMBL/GenBank/DDBJ databases">
        <title>Finished chromosome of genome of Oscillatoria sp. PCC 7112.</title>
        <authorList>
            <consortium name="US DOE Joint Genome Institute"/>
            <person name="Gugger M."/>
            <person name="Coursin T."/>
            <person name="Rippka R."/>
            <person name="Tandeau De Marsac N."/>
            <person name="Huntemann M."/>
            <person name="Wei C.-L."/>
            <person name="Han J."/>
            <person name="Detter J.C."/>
            <person name="Han C."/>
            <person name="Tapia R."/>
            <person name="Davenport K."/>
            <person name="Daligault H."/>
            <person name="Erkkila T."/>
            <person name="Gu W."/>
            <person name="Munk A.C.C."/>
            <person name="Teshima H."/>
            <person name="Xu Y."/>
            <person name="Chain P."/>
            <person name="Chen A."/>
            <person name="Krypides N."/>
            <person name="Mavromatis K."/>
            <person name="Markowitz V."/>
            <person name="Szeto E."/>
            <person name="Ivanova N."/>
            <person name="Mikhailova N."/>
            <person name="Ovchinnikova G."/>
            <person name="Pagani I."/>
            <person name="Pati A."/>
            <person name="Goodwin L."/>
            <person name="Peters L."/>
            <person name="Pitluck S."/>
            <person name="Woyke T."/>
            <person name="Kerfeld C."/>
        </authorList>
    </citation>
    <scope>NUCLEOTIDE SEQUENCE [LARGE SCALE GENOMIC DNA]</scope>
    <source>
        <strain evidence="13 14">PCC 7112</strain>
    </source>
</reference>
<evidence type="ECO:0000256" key="7">
    <source>
        <dbReference type="ARBA" id="ARBA00023239"/>
    </source>
</evidence>
<comment type="catalytic activity">
    <reaction evidence="8 10">
        <text>prephenate + H(+) = 3-phenylpyruvate + CO2 + H2O</text>
        <dbReference type="Rhea" id="RHEA:21648"/>
        <dbReference type="ChEBI" id="CHEBI:15377"/>
        <dbReference type="ChEBI" id="CHEBI:15378"/>
        <dbReference type="ChEBI" id="CHEBI:16526"/>
        <dbReference type="ChEBI" id="CHEBI:18005"/>
        <dbReference type="ChEBI" id="CHEBI:29934"/>
        <dbReference type="EC" id="4.2.1.51"/>
    </reaction>
</comment>
<gene>
    <name evidence="10" type="primary">pheA</name>
    <name evidence="13" type="ORF">Osc7112_0059</name>
</gene>